<feature type="transmembrane region" description="Helical" evidence="1">
    <location>
        <begin position="160"/>
        <end position="181"/>
    </location>
</feature>
<dbReference type="AlphaFoldDB" id="A0A0F9YV56"/>
<gene>
    <name evidence="3" type="ORF">UR19_C0003G0177</name>
</gene>
<evidence type="ECO:0000256" key="1">
    <source>
        <dbReference type="SAM" id="Phobius"/>
    </source>
</evidence>
<proteinExistence type="predicted"/>
<keyword evidence="1" id="KW-0812">Transmembrane</keyword>
<keyword evidence="1" id="KW-0472">Membrane</keyword>
<accession>A0A0F9YV56</accession>
<evidence type="ECO:0000313" key="4">
    <source>
        <dbReference type="Proteomes" id="UP000034934"/>
    </source>
</evidence>
<sequence length="209" mass="23418">MKKLIFFVTLFIFATTMVAQVKKWNTEKESREFFELNISTINDNIYYPIDKSRFKETGPDERIVTFPYYVTVKMDVVGGTFWVIQEPETEFVAKGNKVIKLYECGNRISGFYILQKPTTTSLAFKPATQAPPININLNVNNSSSYPPYQQIPVVESSTNYWPLVIGATVVSGAAIVIALILNNNKTAPTTKDIPEGPGGNTGPAWKIMF</sequence>
<keyword evidence="2" id="KW-0732">Signal</keyword>
<dbReference type="EMBL" id="LBOG01000003">
    <property type="protein sequence ID" value="KKP30341.1"/>
    <property type="molecule type" value="Genomic_DNA"/>
</dbReference>
<feature type="chain" id="PRO_5002530433" evidence="2">
    <location>
        <begin position="20"/>
        <end position="209"/>
    </location>
</feature>
<comment type="caution">
    <text evidence="3">The sequence shown here is derived from an EMBL/GenBank/DDBJ whole genome shotgun (WGS) entry which is preliminary data.</text>
</comment>
<organism evidence="3 4">
    <name type="scientific">Candidatus Nomurabacteria bacterium GW2011_GWF1_31_48</name>
    <dbReference type="NCBI Taxonomy" id="1618767"/>
    <lineage>
        <taxon>Bacteria</taxon>
        <taxon>Candidatus Nomuraibacteriota</taxon>
    </lineage>
</organism>
<evidence type="ECO:0000313" key="3">
    <source>
        <dbReference type="EMBL" id="KKP30341.1"/>
    </source>
</evidence>
<protein>
    <submittedName>
        <fullName evidence="3">Uncharacterized protein</fullName>
    </submittedName>
</protein>
<feature type="signal peptide" evidence="2">
    <location>
        <begin position="1"/>
        <end position="19"/>
    </location>
</feature>
<reference evidence="3 4" key="1">
    <citation type="journal article" date="2015" name="Nature">
        <title>rRNA introns, odd ribosomes, and small enigmatic genomes across a large radiation of phyla.</title>
        <authorList>
            <person name="Brown C.T."/>
            <person name="Hug L.A."/>
            <person name="Thomas B.C."/>
            <person name="Sharon I."/>
            <person name="Castelle C.J."/>
            <person name="Singh A."/>
            <person name="Wilkins M.J."/>
            <person name="Williams K.H."/>
            <person name="Banfield J.F."/>
        </authorList>
    </citation>
    <scope>NUCLEOTIDE SEQUENCE [LARGE SCALE GENOMIC DNA]</scope>
</reference>
<dbReference type="Proteomes" id="UP000034934">
    <property type="component" value="Unassembled WGS sequence"/>
</dbReference>
<keyword evidence="1" id="KW-1133">Transmembrane helix</keyword>
<name>A0A0F9YV56_9BACT</name>
<evidence type="ECO:0000256" key="2">
    <source>
        <dbReference type="SAM" id="SignalP"/>
    </source>
</evidence>